<keyword evidence="1" id="KW-1133">Transmembrane helix</keyword>
<reference evidence="2" key="1">
    <citation type="journal article" date="2023" name="IScience">
        <title>Live-bearing cockroach genome reveals convergent evolutionary mechanisms linked to viviparity in insects and beyond.</title>
        <authorList>
            <person name="Fouks B."/>
            <person name="Harrison M.C."/>
            <person name="Mikhailova A.A."/>
            <person name="Marchal E."/>
            <person name="English S."/>
            <person name="Carruthers M."/>
            <person name="Jennings E.C."/>
            <person name="Chiamaka E.L."/>
            <person name="Frigard R.A."/>
            <person name="Pippel M."/>
            <person name="Attardo G.M."/>
            <person name="Benoit J.B."/>
            <person name="Bornberg-Bauer E."/>
            <person name="Tobe S.S."/>
        </authorList>
    </citation>
    <scope>NUCLEOTIDE SEQUENCE</scope>
    <source>
        <strain evidence="2">Stay&amp;Tobe</strain>
    </source>
</reference>
<keyword evidence="1" id="KW-0812">Transmembrane</keyword>
<feature type="non-terminal residue" evidence="2">
    <location>
        <position position="1"/>
    </location>
</feature>
<feature type="non-terminal residue" evidence="2">
    <location>
        <position position="141"/>
    </location>
</feature>
<comment type="caution">
    <text evidence="2">The sequence shown here is derived from an EMBL/GenBank/DDBJ whole genome shotgun (WGS) entry which is preliminary data.</text>
</comment>
<feature type="transmembrane region" description="Helical" evidence="1">
    <location>
        <begin position="116"/>
        <end position="136"/>
    </location>
</feature>
<name>A0AAD8E2M1_DIPPU</name>
<feature type="transmembrane region" description="Helical" evidence="1">
    <location>
        <begin position="62"/>
        <end position="80"/>
    </location>
</feature>
<dbReference type="Proteomes" id="UP001233999">
    <property type="component" value="Unassembled WGS sequence"/>
</dbReference>
<gene>
    <name evidence="2" type="ORF">L9F63_008393</name>
</gene>
<protein>
    <submittedName>
        <fullName evidence="2">Uncharacterized protein</fullName>
    </submittedName>
</protein>
<proteinExistence type="predicted"/>
<dbReference type="EMBL" id="JASPKZ010010651">
    <property type="protein sequence ID" value="KAJ9574212.1"/>
    <property type="molecule type" value="Genomic_DNA"/>
</dbReference>
<evidence type="ECO:0000313" key="3">
    <source>
        <dbReference type="Proteomes" id="UP001233999"/>
    </source>
</evidence>
<sequence>IIGTVQNVALDGVSTNCICAEMMLALLQRFLENFKVHQFILFALLNVDLFPNTTADFSTSPFLTFLRYSFTLVFNFLLVFPKSALINKFLSFGVVYFLEYHFFCKTIFRAMLIMHSLYFSQLFLLMVIYMCLLSFFNTVKP</sequence>
<accession>A0AAD8E2M1</accession>
<feature type="transmembrane region" description="Helical" evidence="1">
    <location>
        <begin position="86"/>
        <end position="104"/>
    </location>
</feature>
<evidence type="ECO:0000313" key="2">
    <source>
        <dbReference type="EMBL" id="KAJ9574212.1"/>
    </source>
</evidence>
<reference evidence="2" key="2">
    <citation type="submission" date="2023-05" db="EMBL/GenBank/DDBJ databases">
        <authorList>
            <person name="Fouks B."/>
        </authorList>
    </citation>
    <scope>NUCLEOTIDE SEQUENCE</scope>
    <source>
        <strain evidence="2">Stay&amp;Tobe</strain>
        <tissue evidence="2">Testes</tissue>
    </source>
</reference>
<keyword evidence="1" id="KW-0472">Membrane</keyword>
<evidence type="ECO:0000256" key="1">
    <source>
        <dbReference type="SAM" id="Phobius"/>
    </source>
</evidence>
<keyword evidence="3" id="KW-1185">Reference proteome</keyword>
<dbReference type="AlphaFoldDB" id="A0AAD8E2M1"/>
<organism evidence="2 3">
    <name type="scientific">Diploptera punctata</name>
    <name type="common">Pacific beetle cockroach</name>
    <dbReference type="NCBI Taxonomy" id="6984"/>
    <lineage>
        <taxon>Eukaryota</taxon>
        <taxon>Metazoa</taxon>
        <taxon>Ecdysozoa</taxon>
        <taxon>Arthropoda</taxon>
        <taxon>Hexapoda</taxon>
        <taxon>Insecta</taxon>
        <taxon>Pterygota</taxon>
        <taxon>Neoptera</taxon>
        <taxon>Polyneoptera</taxon>
        <taxon>Dictyoptera</taxon>
        <taxon>Blattodea</taxon>
        <taxon>Blaberoidea</taxon>
        <taxon>Blaberidae</taxon>
        <taxon>Diplopterinae</taxon>
        <taxon>Diploptera</taxon>
    </lineage>
</organism>